<feature type="transmembrane region" description="Helical" evidence="10">
    <location>
        <begin position="180"/>
        <end position="198"/>
    </location>
</feature>
<reference evidence="13 14" key="1">
    <citation type="submission" date="2016-08" db="EMBL/GenBank/DDBJ databases">
        <title>A new outlook on sporulation: Clostridium algidixylanolyticum.</title>
        <authorList>
            <person name="Poppleton D.I."/>
            <person name="Gribaldo S."/>
        </authorList>
    </citation>
    <scope>NUCLEOTIDE SEQUENCE [LARGE SCALE GENOMIC DNA]</scope>
    <source>
        <strain evidence="13 14">SPL73</strain>
    </source>
</reference>
<dbReference type="PANTHER" id="PTHR24421">
    <property type="entry name" value="NITRATE/NITRITE SENSOR PROTEIN NARX-RELATED"/>
    <property type="match status" value="1"/>
</dbReference>
<accession>A0A419T8E4</accession>
<dbReference type="InterPro" id="IPR036890">
    <property type="entry name" value="HATPase_C_sf"/>
</dbReference>
<dbReference type="AlphaFoldDB" id="A0A419T8E4"/>
<keyword evidence="4" id="KW-0808">Transferase</keyword>
<evidence type="ECO:0000256" key="2">
    <source>
        <dbReference type="ARBA" id="ARBA00012438"/>
    </source>
</evidence>
<keyword evidence="14" id="KW-1185">Reference proteome</keyword>
<comment type="caution">
    <text evidence="13">The sequence shown here is derived from an EMBL/GenBank/DDBJ whole genome shotgun (WGS) entry which is preliminary data.</text>
</comment>
<evidence type="ECO:0000256" key="9">
    <source>
        <dbReference type="SAM" id="Coils"/>
    </source>
</evidence>
<organism evidence="13 14">
    <name type="scientific">Lacrimispora algidixylanolytica</name>
    <dbReference type="NCBI Taxonomy" id="94868"/>
    <lineage>
        <taxon>Bacteria</taxon>
        <taxon>Bacillati</taxon>
        <taxon>Bacillota</taxon>
        <taxon>Clostridia</taxon>
        <taxon>Lachnospirales</taxon>
        <taxon>Lachnospiraceae</taxon>
        <taxon>Lacrimispora</taxon>
    </lineage>
</organism>
<dbReference type="GO" id="GO:0000155">
    <property type="term" value="F:phosphorelay sensor kinase activity"/>
    <property type="evidence" value="ECO:0007669"/>
    <property type="project" value="InterPro"/>
</dbReference>
<dbReference type="RefSeq" id="WP_158584983.1">
    <property type="nucleotide sequence ID" value="NZ_MCIA01000006.1"/>
</dbReference>
<keyword evidence="3" id="KW-0597">Phosphoprotein</keyword>
<protein>
    <recommendedName>
        <fullName evidence="2">histidine kinase</fullName>
        <ecNumber evidence="2">2.7.13.3</ecNumber>
    </recommendedName>
</protein>
<dbReference type="Pfam" id="PF07730">
    <property type="entry name" value="HisKA_3"/>
    <property type="match status" value="1"/>
</dbReference>
<keyword evidence="10" id="KW-1133">Transmembrane helix</keyword>
<dbReference type="CDD" id="cd16917">
    <property type="entry name" value="HATPase_UhpB-NarQ-NarX-like"/>
    <property type="match status" value="1"/>
</dbReference>
<feature type="transmembrane region" description="Helical" evidence="10">
    <location>
        <begin position="132"/>
        <end position="150"/>
    </location>
</feature>
<dbReference type="InterPro" id="IPR003594">
    <property type="entry name" value="HATPase_dom"/>
</dbReference>
<dbReference type="InterPro" id="IPR011712">
    <property type="entry name" value="Sig_transdc_His_kin_sub3_dim/P"/>
</dbReference>
<comment type="catalytic activity">
    <reaction evidence="1">
        <text>ATP + protein L-histidine = ADP + protein N-phospho-L-histidine.</text>
        <dbReference type="EC" id="2.7.13.3"/>
    </reaction>
</comment>
<dbReference type="SUPFAM" id="SSF55874">
    <property type="entry name" value="ATPase domain of HSP90 chaperone/DNA topoisomerase II/histidine kinase"/>
    <property type="match status" value="1"/>
</dbReference>
<feature type="domain" description="Signal transduction histidine kinase subgroup 3 dimerisation and phosphoacceptor" evidence="12">
    <location>
        <begin position="236"/>
        <end position="303"/>
    </location>
</feature>
<evidence type="ECO:0000259" key="11">
    <source>
        <dbReference type="Pfam" id="PF02518"/>
    </source>
</evidence>
<sequence>MSRENVITKLQIGIYLLNFVAVCLVAGIMTYSLREIVEVMDARNFLKAVQVRPWRPGTILFTSVTCYLMLMVLSGISQLWEGRGKWVRSMIMVGEIGFCIGTTFALNMNYDGLVLLVVADMIRGQKGGKQKLILLLAVTGLYTITDYNLLGRYFGMVPWDSFISYFSVSTQALLRGTRSIFVSMNLVLFILYMVLLIQGEHREKERIRFLNAQLESANLKLKAYAAEAEKNAETRERNRLAREIHDTLGHVLTGIIAGIDACITLIDISPEETRKRLVKIGDVTRQGITDVRRSVSKLRPDVLEKMELEKALTQMLDDLSHNAKAEIGFDNQVHPLKFHEDEEDVVYRVIQEATTNSIRHGHAEKIHISIHKKDQWLTITVKDYGKGCEIIEKGFGLRHMEERLKILGGSLEYEGHDGFLITAKIPIRWGEEYDS</sequence>
<feature type="coiled-coil region" evidence="9">
    <location>
        <begin position="200"/>
        <end position="231"/>
    </location>
</feature>
<evidence type="ECO:0000256" key="7">
    <source>
        <dbReference type="ARBA" id="ARBA00022840"/>
    </source>
</evidence>
<gene>
    <name evidence="13" type="ORF">BET01_13805</name>
</gene>
<evidence type="ECO:0000259" key="12">
    <source>
        <dbReference type="Pfam" id="PF07730"/>
    </source>
</evidence>
<evidence type="ECO:0000256" key="1">
    <source>
        <dbReference type="ARBA" id="ARBA00000085"/>
    </source>
</evidence>
<dbReference type="EC" id="2.7.13.3" evidence="2"/>
<dbReference type="InterPro" id="IPR050482">
    <property type="entry name" value="Sensor_HK_TwoCompSys"/>
</dbReference>
<keyword evidence="5" id="KW-0547">Nucleotide-binding</keyword>
<dbReference type="Gene3D" id="3.30.565.10">
    <property type="entry name" value="Histidine kinase-like ATPase, C-terminal domain"/>
    <property type="match status" value="1"/>
</dbReference>
<evidence type="ECO:0000313" key="14">
    <source>
        <dbReference type="Proteomes" id="UP000284277"/>
    </source>
</evidence>
<keyword evidence="10" id="KW-0812">Transmembrane</keyword>
<evidence type="ECO:0000256" key="3">
    <source>
        <dbReference type="ARBA" id="ARBA00022553"/>
    </source>
</evidence>
<keyword evidence="8" id="KW-0902">Two-component regulatory system</keyword>
<dbReference type="GO" id="GO:0046983">
    <property type="term" value="F:protein dimerization activity"/>
    <property type="evidence" value="ECO:0007669"/>
    <property type="project" value="InterPro"/>
</dbReference>
<proteinExistence type="predicted"/>
<keyword evidence="7" id="KW-0067">ATP-binding</keyword>
<name>A0A419T8E4_9FIRM</name>
<dbReference type="Gene3D" id="1.20.5.1930">
    <property type="match status" value="1"/>
</dbReference>
<keyword evidence="9" id="KW-0175">Coiled coil</keyword>
<evidence type="ECO:0000256" key="4">
    <source>
        <dbReference type="ARBA" id="ARBA00022679"/>
    </source>
</evidence>
<feature type="transmembrane region" description="Helical" evidence="10">
    <location>
        <begin position="54"/>
        <end position="80"/>
    </location>
</feature>
<feature type="domain" description="Histidine kinase/HSP90-like ATPase" evidence="11">
    <location>
        <begin position="343"/>
        <end position="426"/>
    </location>
</feature>
<dbReference type="PANTHER" id="PTHR24421:SF10">
    <property type="entry name" value="NITRATE_NITRITE SENSOR PROTEIN NARQ"/>
    <property type="match status" value="1"/>
</dbReference>
<dbReference type="EMBL" id="MCIA01000006">
    <property type="protein sequence ID" value="RKD33722.1"/>
    <property type="molecule type" value="Genomic_DNA"/>
</dbReference>
<dbReference type="Proteomes" id="UP000284277">
    <property type="component" value="Unassembled WGS sequence"/>
</dbReference>
<evidence type="ECO:0000256" key="6">
    <source>
        <dbReference type="ARBA" id="ARBA00022777"/>
    </source>
</evidence>
<dbReference type="GO" id="GO:0016020">
    <property type="term" value="C:membrane"/>
    <property type="evidence" value="ECO:0007669"/>
    <property type="project" value="InterPro"/>
</dbReference>
<feature type="transmembrane region" description="Helical" evidence="10">
    <location>
        <begin position="12"/>
        <end position="33"/>
    </location>
</feature>
<evidence type="ECO:0000256" key="8">
    <source>
        <dbReference type="ARBA" id="ARBA00023012"/>
    </source>
</evidence>
<dbReference type="GO" id="GO:0005524">
    <property type="term" value="F:ATP binding"/>
    <property type="evidence" value="ECO:0007669"/>
    <property type="project" value="UniProtKB-KW"/>
</dbReference>
<dbReference type="OrthoDB" id="9781904at2"/>
<dbReference type="Pfam" id="PF02518">
    <property type="entry name" value="HATPase_c"/>
    <property type="match status" value="1"/>
</dbReference>
<keyword evidence="10" id="KW-0472">Membrane</keyword>
<evidence type="ECO:0000256" key="10">
    <source>
        <dbReference type="SAM" id="Phobius"/>
    </source>
</evidence>
<evidence type="ECO:0000313" key="13">
    <source>
        <dbReference type="EMBL" id="RKD33722.1"/>
    </source>
</evidence>
<keyword evidence="6" id="KW-0418">Kinase</keyword>
<evidence type="ECO:0000256" key="5">
    <source>
        <dbReference type="ARBA" id="ARBA00022741"/>
    </source>
</evidence>